<gene>
    <name evidence="3" type="ORF">FOB64_000100</name>
    <name evidence="2" type="ORF">FOB64_003404</name>
</gene>
<dbReference type="Proteomes" id="UP000536275">
    <property type="component" value="Unassembled WGS sequence"/>
</dbReference>
<dbReference type="AlphaFoldDB" id="A0A8H6F7C7"/>
<dbReference type="InterPro" id="IPR035179">
    <property type="entry name" value="DUF5314"/>
</dbReference>
<accession>A0A8H6F7C7</accession>
<evidence type="ECO:0000313" key="3">
    <source>
        <dbReference type="EMBL" id="KAF6072777.1"/>
    </source>
</evidence>
<dbReference type="GO" id="GO:0003676">
    <property type="term" value="F:nucleic acid binding"/>
    <property type="evidence" value="ECO:0007669"/>
    <property type="project" value="InterPro"/>
</dbReference>
<evidence type="ECO:0008006" key="5">
    <source>
        <dbReference type="Google" id="ProtNLM"/>
    </source>
</evidence>
<dbReference type="Pfam" id="PF17241">
    <property type="entry name" value="Retrotran_gag_4"/>
    <property type="match status" value="1"/>
</dbReference>
<evidence type="ECO:0000256" key="1">
    <source>
        <dbReference type="SAM" id="MobiDB-lite"/>
    </source>
</evidence>
<dbReference type="EMBL" id="JABWAD010000045">
    <property type="protein sequence ID" value="KAF6069192.1"/>
    <property type="molecule type" value="Genomic_DNA"/>
</dbReference>
<evidence type="ECO:0000313" key="2">
    <source>
        <dbReference type="EMBL" id="KAF6069192.1"/>
    </source>
</evidence>
<reference evidence="3 4" key="1">
    <citation type="submission" date="2020-03" db="EMBL/GenBank/DDBJ databases">
        <title>FDA dAtabase for Regulatory Grade micrObial Sequences (FDA-ARGOS): Supporting development and validation of Infectious Disease Dx tests.</title>
        <authorList>
            <person name="Campos J."/>
            <person name="Goldberg B."/>
            <person name="Tallon L."/>
            <person name="Sadzewicz L."/>
            <person name="Vavikolanu K."/>
            <person name="Mehta A."/>
            <person name="Aluvathingal J."/>
            <person name="Nadendla S."/>
            <person name="Nandy P."/>
            <person name="Geyer C."/>
            <person name="Yan Y."/>
            <person name="Sichtig H."/>
        </authorList>
    </citation>
    <scope>NUCLEOTIDE SEQUENCE [LARGE SCALE GENOMIC DNA]</scope>
    <source>
        <strain evidence="3 4">FDAARGOS_656</strain>
    </source>
</reference>
<comment type="caution">
    <text evidence="3">The sequence shown here is derived from an EMBL/GenBank/DDBJ whole genome shotgun (WGS) entry which is preliminary data.</text>
</comment>
<protein>
    <recommendedName>
        <fullName evidence="5">CCHC-type domain-containing protein</fullName>
    </recommendedName>
</protein>
<name>A0A8H6F7C7_CANAX</name>
<organism evidence="3 4">
    <name type="scientific">Candida albicans</name>
    <name type="common">Yeast</name>
    <dbReference type="NCBI Taxonomy" id="5476"/>
    <lineage>
        <taxon>Eukaryota</taxon>
        <taxon>Fungi</taxon>
        <taxon>Dikarya</taxon>
        <taxon>Ascomycota</taxon>
        <taxon>Saccharomycotina</taxon>
        <taxon>Pichiomycetes</taxon>
        <taxon>Debaryomycetaceae</taxon>
        <taxon>Candida/Lodderomyces clade</taxon>
        <taxon>Candida</taxon>
    </lineage>
</organism>
<feature type="region of interest" description="Disordered" evidence="1">
    <location>
        <begin position="298"/>
        <end position="324"/>
    </location>
</feature>
<dbReference type="InterPro" id="IPR036875">
    <property type="entry name" value="Znf_CCHC_sf"/>
</dbReference>
<dbReference type="SUPFAM" id="SSF57756">
    <property type="entry name" value="Retrovirus zinc finger-like domains"/>
    <property type="match status" value="1"/>
</dbReference>
<evidence type="ECO:0000313" key="4">
    <source>
        <dbReference type="Proteomes" id="UP000536275"/>
    </source>
</evidence>
<sequence length="324" mass="36896">MSTQDSTANSTSGLSQTADQNASFQQVMSLVSTIEIPEHLILTGKSNFIPWKNRITYIAGLIDPKLAEFLLNANSTIPSTARLQGIIEILMQRSISKEISKEFTTTNKYGKDLFQAIVQTYGEMEVRDKVAYIGSLQDKLFNGAIKESERFTVHDELFDFLEGHSEGEKRALSNFLWLYYTSSSFADKYLDNPLLAKLDVPTMKAYLKYQDSLYPKTITAFTVDKDQRQEADDKDQREEADGSDPIFRVQCLNCFGLGHNSSDCPSPERDGMIPQLETRLNGFKTRRKAFQRVKFNYQRANQNESSESKFVTSNDNQWNENTTK</sequence>
<dbReference type="GO" id="GO:0008270">
    <property type="term" value="F:zinc ion binding"/>
    <property type="evidence" value="ECO:0007669"/>
    <property type="project" value="InterPro"/>
</dbReference>
<dbReference type="EMBL" id="JABWAD010000005">
    <property type="protein sequence ID" value="KAF6072777.1"/>
    <property type="molecule type" value="Genomic_DNA"/>
</dbReference>
<proteinExistence type="predicted"/>